<dbReference type="InterPro" id="IPR030225">
    <property type="entry name" value="SCAP"/>
</dbReference>
<organism evidence="19 20">
    <name type="scientific">Postia placenta MAD-698-R-SB12</name>
    <dbReference type="NCBI Taxonomy" id="670580"/>
    <lineage>
        <taxon>Eukaryota</taxon>
        <taxon>Fungi</taxon>
        <taxon>Dikarya</taxon>
        <taxon>Basidiomycota</taxon>
        <taxon>Agaricomycotina</taxon>
        <taxon>Agaricomycetes</taxon>
        <taxon>Polyporales</taxon>
        <taxon>Adustoporiaceae</taxon>
        <taxon>Rhodonia</taxon>
    </lineage>
</organism>
<protein>
    <recommendedName>
        <fullName evidence="4">Sterol regulatory element-binding protein cleavage-activating protein</fullName>
    </recommendedName>
</protein>
<feature type="compositionally biased region" description="Basic and acidic residues" evidence="16">
    <location>
        <begin position="660"/>
        <end position="670"/>
    </location>
</feature>
<evidence type="ECO:0000256" key="5">
    <source>
        <dbReference type="ARBA" id="ARBA00022574"/>
    </source>
</evidence>
<evidence type="ECO:0000256" key="13">
    <source>
        <dbReference type="ARBA" id="ARBA00023136"/>
    </source>
</evidence>
<feature type="domain" description="SSD" evidence="18">
    <location>
        <begin position="300"/>
        <end position="452"/>
    </location>
</feature>
<keyword evidence="15" id="KW-0753">Steroid metabolism</keyword>
<dbReference type="RefSeq" id="XP_024341645.1">
    <property type="nucleotide sequence ID" value="XM_024482580.1"/>
</dbReference>
<evidence type="ECO:0000313" key="19">
    <source>
        <dbReference type="EMBL" id="OSX64851.1"/>
    </source>
</evidence>
<dbReference type="InterPro" id="IPR053958">
    <property type="entry name" value="HMGCR/SNAP/NPC1-like_SSD"/>
</dbReference>
<dbReference type="GO" id="GO:0045540">
    <property type="term" value="P:regulation of cholesterol biosynthetic process"/>
    <property type="evidence" value="ECO:0007669"/>
    <property type="project" value="TreeGrafter"/>
</dbReference>
<feature type="region of interest" description="Disordered" evidence="16">
    <location>
        <begin position="1018"/>
        <end position="1063"/>
    </location>
</feature>
<keyword evidence="10" id="KW-0333">Golgi apparatus</keyword>
<dbReference type="PROSITE" id="PS50156">
    <property type="entry name" value="SSD"/>
    <property type="match status" value="1"/>
</dbReference>
<feature type="transmembrane region" description="Helical" evidence="17">
    <location>
        <begin position="325"/>
        <end position="349"/>
    </location>
</feature>
<dbReference type="InterPro" id="IPR000731">
    <property type="entry name" value="SSD"/>
</dbReference>
<dbReference type="OrthoDB" id="6510177at2759"/>
<evidence type="ECO:0000256" key="11">
    <source>
        <dbReference type="ARBA" id="ARBA00023098"/>
    </source>
</evidence>
<evidence type="ECO:0000256" key="6">
    <source>
        <dbReference type="ARBA" id="ARBA00022692"/>
    </source>
</evidence>
<feature type="compositionally biased region" description="Low complexity" evidence="16">
    <location>
        <begin position="1022"/>
        <end position="1047"/>
    </location>
</feature>
<feature type="transmembrane region" description="Helical" evidence="17">
    <location>
        <begin position="33"/>
        <end position="54"/>
    </location>
</feature>
<feature type="compositionally biased region" description="Low complexity" evidence="16">
    <location>
        <begin position="672"/>
        <end position="681"/>
    </location>
</feature>
<keyword evidence="8" id="KW-0256">Endoplasmic reticulum</keyword>
<feature type="region of interest" description="Disordered" evidence="16">
    <location>
        <begin position="803"/>
        <end position="825"/>
    </location>
</feature>
<dbReference type="Gene3D" id="2.130.10.10">
    <property type="entry name" value="YVTN repeat-like/Quinoprotein amine dehydrogenase"/>
    <property type="match status" value="2"/>
</dbReference>
<dbReference type="GO" id="GO:0008202">
    <property type="term" value="P:steroid metabolic process"/>
    <property type="evidence" value="ECO:0007669"/>
    <property type="project" value="UniProtKB-KW"/>
</dbReference>
<keyword evidence="12" id="KW-0446">Lipid-binding</keyword>
<comment type="similarity">
    <text evidence="3">Belongs to the WD repeat SCAP family.</text>
</comment>
<feature type="region of interest" description="Disordered" evidence="16">
    <location>
        <begin position="660"/>
        <end position="683"/>
    </location>
</feature>
<evidence type="ECO:0000256" key="14">
    <source>
        <dbReference type="ARBA" id="ARBA00023180"/>
    </source>
</evidence>
<reference evidence="19 20" key="1">
    <citation type="submission" date="2017-04" db="EMBL/GenBank/DDBJ databases">
        <title>Genome Sequence of the Model Brown-Rot Fungus Postia placenta SB12.</title>
        <authorList>
            <consortium name="DOE Joint Genome Institute"/>
            <person name="Gaskell J."/>
            <person name="Kersten P."/>
            <person name="Larrondo L.F."/>
            <person name="Canessa P."/>
            <person name="Martinez D."/>
            <person name="Hibbett D."/>
            <person name="Schmoll M."/>
            <person name="Kubicek C.P."/>
            <person name="Martinez A.T."/>
            <person name="Yadav J."/>
            <person name="Master E."/>
            <person name="Magnuson J.K."/>
            <person name="James T."/>
            <person name="Yaver D."/>
            <person name="Berka R."/>
            <person name="Labutti K."/>
            <person name="Lipzen A."/>
            <person name="Aerts A."/>
            <person name="Barry K."/>
            <person name="Henrissat B."/>
            <person name="Blanchette R."/>
            <person name="Grigoriev I."/>
            <person name="Cullen D."/>
        </authorList>
    </citation>
    <scope>NUCLEOTIDE SEQUENCE [LARGE SCALE GENOMIC DNA]</scope>
    <source>
        <strain evidence="19 20">MAD-698-R-SB12</strain>
    </source>
</reference>
<dbReference type="PANTHER" id="PTHR46378:SF1">
    <property type="entry name" value="STEROL REGULATORY ELEMENT-BINDING PROTEIN CLEAVAGE-ACTIVATING PROTEIN"/>
    <property type="match status" value="1"/>
</dbReference>
<keyword evidence="13 17" id="KW-0472">Membrane</keyword>
<dbReference type="Proteomes" id="UP000194127">
    <property type="component" value="Unassembled WGS sequence"/>
</dbReference>
<dbReference type="GO" id="GO:0032934">
    <property type="term" value="F:sterol binding"/>
    <property type="evidence" value="ECO:0007669"/>
    <property type="project" value="InterPro"/>
</dbReference>
<feature type="transmembrane region" description="Helical" evidence="17">
    <location>
        <begin position="406"/>
        <end position="424"/>
    </location>
</feature>
<comment type="subcellular location">
    <subcellularLocation>
        <location evidence="1">Endoplasmic reticulum membrane</location>
        <topology evidence="1">Multi-pass membrane protein</topology>
    </subcellularLocation>
    <subcellularLocation>
        <location evidence="2">Golgi apparatus membrane</location>
        <topology evidence="2">Multi-pass membrane protein</topology>
    </subcellularLocation>
</comment>
<feature type="transmembrane region" description="Helical" evidence="17">
    <location>
        <begin position="356"/>
        <end position="375"/>
    </location>
</feature>
<dbReference type="SUPFAM" id="SSF50978">
    <property type="entry name" value="WD40 repeat-like"/>
    <property type="match status" value="1"/>
</dbReference>
<keyword evidence="11" id="KW-0443">Lipid metabolism</keyword>
<gene>
    <name evidence="19" type="ORF">POSPLADRAFT_1073215</name>
</gene>
<dbReference type="Pfam" id="PF12349">
    <property type="entry name" value="Sterol-sensing"/>
    <property type="match status" value="1"/>
</dbReference>
<dbReference type="GO" id="GO:0032933">
    <property type="term" value="P:SREBP signaling pathway"/>
    <property type="evidence" value="ECO:0007669"/>
    <property type="project" value="InterPro"/>
</dbReference>
<evidence type="ECO:0000256" key="9">
    <source>
        <dbReference type="ARBA" id="ARBA00022989"/>
    </source>
</evidence>
<dbReference type="SUPFAM" id="SSF82866">
    <property type="entry name" value="Multidrug efflux transporter AcrB transmembrane domain"/>
    <property type="match status" value="1"/>
</dbReference>
<evidence type="ECO:0000313" key="20">
    <source>
        <dbReference type="Proteomes" id="UP000194127"/>
    </source>
</evidence>
<feature type="transmembrane region" description="Helical" evidence="17">
    <location>
        <begin position="431"/>
        <end position="452"/>
    </location>
</feature>
<dbReference type="GO" id="GO:0005789">
    <property type="term" value="C:endoplasmic reticulum membrane"/>
    <property type="evidence" value="ECO:0007669"/>
    <property type="project" value="UniProtKB-SubCell"/>
</dbReference>
<evidence type="ECO:0000256" key="8">
    <source>
        <dbReference type="ARBA" id="ARBA00022824"/>
    </source>
</evidence>
<evidence type="ECO:0000256" key="16">
    <source>
        <dbReference type="SAM" id="MobiDB-lite"/>
    </source>
</evidence>
<keyword evidence="6 17" id="KW-0812">Transmembrane</keyword>
<evidence type="ECO:0000256" key="4">
    <source>
        <dbReference type="ARBA" id="ARBA00019541"/>
    </source>
</evidence>
<dbReference type="InterPro" id="IPR036322">
    <property type="entry name" value="WD40_repeat_dom_sf"/>
</dbReference>
<sequence length="1311" mass="144462">MYSLPTPAVLQRTREYGTRFFHRFGIHCATHQIRLILVSSVVITSLLFPAIAVYSSPETRFFAGFTLRVLDSFSTSDDLSRYFDHHDLRNLWEGHSTLRIREDSVARAQCGVQGILRSERVLVGSISPDYGLEAVEPGTLASALRLEKRLSGLITSRGLPCVKTSAGSCFSLSPSVFWDHSEESILADDNVLETVNSARNVSNAGISINPEILLAGRELRDPTGPHIDGAMFLALTYFFRDRDCLDNTGHFQWLRVLEEAAGHAGDLVVQAQAPKLVALEYDKNVSTRSRITILSAFCYAAYLTFFVYCAQSLRRMVTVHSRFGLALTGLVELLVSTITSLSVCALVGFRMTMVPWELFPIIVIFIGVENMFHIVDAVLKTPVTVPVKERIAQGLSQAGTSNTLKVVSYNAVLGVIAFFSTGAIRQFCAFSIVVLVAHWFLVHTFFVTVLSIDIQRLELDELLRQDSLGPSDSSKPATATKVLPPPRTWSQAITATQNAIKGRPAKNISFFLLLAITATLYFATSPVSVPYREDTRSAYQRHLLANVHKISSADRISPAFRIWQMLNPSDDALIHIRVESPTILVLAPEEDADTNPVPVIDQEKAFRPRVSRLGRLWNRLFRHVWWLTKYMVLPITATTVLLYGLLLYLLKNVELLETQRQRPGPDHDSSDESSSVEGEVSFTTLPRASPTDVDAIASSKDGKVVATLGLQNEVVVWRTTTRAYMTVDTSNILLSSASTPTAATTLTTLAVHPSGTVCAAGTGSGVIGVWTIYQDQAKRLTELTISDHTSGAGVAALYFAQPQLRPPSPMRPLTPSPSPSDRRSSQSPIVLYATYDNGSVVRWEVEADSKCSARYVAPTRSGSVVKSMLLPVHGDDRLLVGFSLDDGTFELCDINRPDQLIAKECWIAAGNPQDLVCAVDVCNLQLDGKRYIVICAATQAGVVSLWDAGTRDCLFIMDEPFGEVNQLRVTAVPLTSCLVCGELPCENFLVSFSVGQVILFFRAYLYLPTRRCSCPRNQPQNSLLSSSLGHRSRSGSMASIASSNGSNTPKRARSRNPSISSISSISSTSSALEAPMFPVSAHGVHSRRASEKESMRRTHDTFFINSDCDDADPRPLGPVDVNPIAGFLSVHPPTSIWQSLIVVRVADAMFERGSWDVVGHRVVGIRRKARPQFVQRRNDHKVELKVESPHGLSASTLERWELWTFDPDDSRLQASPLSAINRDVHERGINKRRRGMSVTESSKGQASPTTKRIQLIPRLHFTRVTPFVGSSTMCMAGFGNTVGLFDFGLLSNARRRRLSLVDDTRKKSNTD</sequence>
<dbReference type="GO" id="GO:0032936">
    <property type="term" value="C:SREBP-SCAP complex"/>
    <property type="evidence" value="ECO:0007669"/>
    <property type="project" value="TreeGrafter"/>
</dbReference>
<dbReference type="GeneID" id="36327529"/>
<evidence type="ECO:0000256" key="3">
    <source>
        <dbReference type="ARBA" id="ARBA00007410"/>
    </source>
</evidence>
<evidence type="ECO:0000256" key="2">
    <source>
        <dbReference type="ARBA" id="ARBA00004653"/>
    </source>
</evidence>
<dbReference type="InterPro" id="IPR015943">
    <property type="entry name" value="WD40/YVTN_repeat-like_dom_sf"/>
</dbReference>
<evidence type="ECO:0000256" key="1">
    <source>
        <dbReference type="ARBA" id="ARBA00004477"/>
    </source>
</evidence>
<evidence type="ECO:0000259" key="18">
    <source>
        <dbReference type="PROSITE" id="PS50156"/>
    </source>
</evidence>
<keyword evidence="20" id="KW-1185">Reference proteome</keyword>
<keyword evidence="7" id="KW-0677">Repeat</keyword>
<evidence type="ECO:0000256" key="17">
    <source>
        <dbReference type="SAM" id="Phobius"/>
    </source>
</evidence>
<evidence type="ECO:0000256" key="7">
    <source>
        <dbReference type="ARBA" id="ARBA00022737"/>
    </source>
</evidence>
<proteinExistence type="inferred from homology"/>
<evidence type="ECO:0000256" key="15">
    <source>
        <dbReference type="ARBA" id="ARBA00023221"/>
    </source>
</evidence>
<dbReference type="GO" id="GO:0000139">
    <property type="term" value="C:Golgi membrane"/>
    <property type="evidence" value="ECO:0007669"/>
    <property type="project" value="UniProtKB-SubCell"/>
</dbReference>
<evidence type="ECO:0000256" key="10">
    <source>
        <dbReference type="ARBA" id="ARBA00023034"/>
    </source>
</evidence>
<dbReference type="EMBL" id="KZ110593">
    <property type="protein sequence ID" value="OSX64851.1"/>
    <property type="molecule type" value="Genomic_DNA"/>
</dbReference>
<accession>A0A1X6N8B0</accession>
<feature type="transmembrane region" description="Helical" evidence="17">
    <location>
        <begin position="630"/>
        <end position="650"/>
    </location>
</feature>
<feature type="compositionally biased region" description="Polar residues" evidence="16">
    <location>
        <begin position="1238"/>
        <end position="1251"/>
    </location>
</feature>
<dbReference type="PANTHER" id="PTHR46378">
    <property type="entry name" value="STEROL REGULATORY ELEMENT-BINDING PROTEIN CLEAVAGE-ACTIVATING PROTEIN"/>
    <property type="match status" value="1"/>
</dbReference>
<feature type="region of interest" description="Disordered" evidence="16">
    <location>
        <begin position="1232"/>
        <end position="1251"/>
    </location>
</feature>
<feature type="compositionally biased region" description="Pro residues" evidence="16">
    <location>
        <begin position="804"/>
        <end position="818"/>
    </location>
</feature>
<feature type="transmembrane region" description="Helical" evidence="17">
    <location>
        <begin position="508"/>
        <end position="531"/>
    </location>
</feature>
<keyword evidence="5" id="KW-0853">WD repeat</keyword>
<name>A0A1X6N8B0_9APHY</name>
<feature type="transmembrane region" description="Helical" evidence="17">
    <location>
        <begin position="291"/>
        <end position="313"/>
    </location>
</feature>
<dbReference type="STRING" id="670580.A0A1X6N8B0"/>
<keyword evidence="9 17" id="KW-1133">Transmembrane helix</keyword>
<evidence type="ECO:0000256" key="12">
    <source>
        <dbReference type="ARBA" id="ARBA00023121"/>
    </source>
</evidence>
<keyword evidence="14" id="KW-0325">Glycoprotein</keyword>